<feature type="domain" description="Glycosyltransferase N-terminal" evidence="6">
    <location>
        <begin position="14"/>
        <end position="139"/>
    </location>
</feature>
<dbReference type="EC" id="2.4.1.-" evidence="5"/>
<dbReference type="FunFam" id="3.40.50.2000:FF:000055">
    <property type="entry name" value="Glycosyltransferase"/>
    <property type="match status" value="1"/>
</dbReference>
<comment type="caution">
    <text evidence="7">The sequence shown here is derived from an EMBL/GenBank/DDBJ whole genome shotgun (WGS) entry which is preliminary data.</text>
</comment>
<dbReference type="AlphaFoldDB" id="A0AAD9TBX7"/>
<dbReference type="InterPro" id="IPR002213">
    <property type="entry name" value="UDP_glucos_trans"/>
</dbReference>
<dbReference type="InterPro" id="IPR058980">
    <property type="entry name" value="Glyco_transf_N"/>
</dbReference>
<keyword evidence="3 4" id="KW-0808">Transferase</keyword>
<dbReference type="Gene3D" id="3.40.50.2000">
    <property type="entry name" value="Glycogen Phosphorylase B"/>
    <property type="match status" value="2"/>
</dbReference>
<dbReference type="SUPFAM" id="SSF53756">
    <property type="entry name" value="UDP-Glycosyltransferase/glycogen phosphorylase"/>
    <property type="match status" value="1"/>
</dbReference>
<reference evidence="7 8" key="1">
    <citation type="journal article" date="2014" name="Nature">
        <title>The genome of Eucalyptus grandis.</title>
        <authorList>
            <person name="Myburg A.A."/>
            <person name="Grattapaglia D."/>
            <person name="Tuskan G.A."/>
            <person name="Hellsten U."/>
            <person name="Hayes R.D."/>
            <person name="Grimwood J."/>
            <person name="Jenkins J."/>
            <person name="Lindquist E."/>
            <person name="Tice H."/>
            <person name="Bauer D."/>
            <person name="Goodstein D.M."/>
            <person name="Dubchak I."/>
            <person name="Poliakov A."/>
            <person name="Mizrachi E."/>
            <person name="Kullan A.R."/>
            <person name="Hussey S.G."/>
            <person name="Pinard D."/>
            <person name="van der Merwe K."/>
            <person name="Singh P."/>
            <person name="van Jaarsveld I."/>
            <person name="Silva-Junior O.B."/>
            <person name="Togawa R.C."/>
            <person name="Pappas M.R."/>
            <person name="Faria D.A."/>
            <person name="Sansaloni C.P."/>
            <person name="Petroli C.D."/>
            <person name="Yang X."/>
            <person name="Ranjan P."/>
            <person name="Tschaplinski T.J."/>
            <person name="Ye C.Y."/>
            <person name="Li T."/>
            <person name="Sterck L."/>
            <person name="Vanneste K."/>
            <person name="Murat F."/>
            <person name="Soler M."/>
            <person name="Clemente H.S."/>
            <person name="Saidi N."/>
            <person name="Cassan-Wang H."/>
            <person name="Dunand C."/>
            <person name="Hefer C.A."/>
            <person name="Bornberg-Bauer E."/>
            <person name="Kersting A.R."/>
            <person name="Vining K."/>
            <person name="Amarasinghe V."/>
            <person name="Ranik M."/>
            <person name="Naithani S."/>
            <person name="Elser J."/>
            <person name="Boyd A.E."/>
            <person name="Liston A."/>
            <person name="Spatafora J.W."/>
            <person name="Dharmwardhana P."/>
            <person name="Raja R."/>
            <person name="Sullivan C."/>
            <person name="Romanel E."/>
            <person name="Alves-Ferreira M."/>
            <person name="Kulheim C."/>
            <person name="Foley W."/>
            <person name="Carocha V."/>
            <person name="Paiva J."/>
            <person name="Kudrna D."/>
            <person name="Brommonschenkel S.H."/>
            <person name="Pasquali G."/>
            <person name="Byrne M."/>
            <person name="Rigault P."/>
            <person name="Tibbits J."/>
            <person name="Spokevicius A."/>
            <person name="Jones R.C."/>
            <person name="Steane D.A."/>
            <person name="Vaillancourt R.E."/>
            <person name="Potts B.M."/>
            <person name="Joubert F."/>
            <person name="Barry K."/>
            <person name="Pappas G.J."/>
            <person name="Strauss S.H."/>
            <person name="Jaiswal P."/>
            <person name="Grima-Pettenati J."/>
            <person name="Salse J."/>
            <person name="Van de Peer Y."/>
            <person name="Rokhsar D.S."/>
            <person name="Schmutz J."/>
        </authorList>
    </citation>
    <scope>NUCLEOTIDE SEQUENCE [LARGE SCALE GENOMIC DNA]</scope>
    <source>
        <strain evidence="8">cv. BRASUZ1</strain>
        <tissue evidence="7">Leaf extractions</tissue>
    </source>
</reference>
<dbReference type="GO" id="GO:0035251">
    <property type="term" value="F:UDP-glucosyltransferase activity"/>
    <property type="evidence" value="ECO:0007669"/>
    <property type="project" value="UniProtKB-ARBA"/>
</dbReference>
<organism evidence="7 8">
    <name type="scientific">Eucalyptus grandis</name>
    <name type="common">Flooded gum</name>
    <dbReference type="NCBI Taxonomy" id="71139"/>
    <lineage>
        <taxon>Eukaryota</taxon>
        <taxon>Viridiplantae</taxon>
        <taxon>Streptophyta</taxon>
        <taxon>Embryophyta</taxon>
        <taxon>Tracheophyta</taxon>
        <taxon>Spermatophyta</taxon>
        <taxon>Magnoliopsida</taxon>
        <taxon>eudicotyledons</taxon>
        <taxon>Gunneridae</taxon>
        <taxon>Pentapetalae</taxon>
        <taxon>rosids</taxon>
        <taxon>malvids</taxon>
        <taxon>Myrtales</taxon>
        <taxon>Myrtaceae</taxon>
        <taxon>Myrtoideae</taxon>
        <taxon>Eucalypteae</taxon>
        <taxon>Eucalyptus</taxon>
    </lineage>
</organism>
<evidence type="ECO:0000256" key="2">
    <source>
        <dbReference type="ARBA" id="ARBA00022676"/>
    </source>
</evidence>
<proteinExistence type="inferred from homology"/>
<dbReference type="PANTHER" id="PTHR11926:SF774">
    <property type="entry name" value="UDP-GLYCOSYLTRANSFERASE 85A1-RELATED"/>
    <property type="match status" value="1"/>
</dbReference>
<evidence type="ECO:0000256" key="3">
    <source>
        <dbReference type="ARBA" id="ARBA00022679"/>
    </source>
</evidence>
<dbReference type="EMBL" id="MU848331">
    <property type="protein sequence ID" value="KAK2632848.1"/>
    <property type="molecule type" value="Genomic_DNA"/>
</dbReference>
<dbReference type="Proteomes" id="UP000030711">
    <property type="component" value="Unassembled WGS sequence"/>
</dbReference>
<dbReference type="FunFam" id="3.40.50.2000:FF:000027">
    <property type="entry name" value="Glycosyltransferase"/>
    <property type="match status" value="1"/>
</dbReference>
<evidence type="ECO:0000256" key="4">
    <source>
        <dbReference type="RuleBase" id="RU003718"/>
    </source>
</evidence>
<evidence type="ECO:0000313" key="7">
    <source>
        <dbReference type="EMBL" id="KAK2632848.1"/>
    </source>
</evidence>
<dbReference type="PANTHER" id="PTHR11926">
    <property type="entry name" value="GLUCOSYL/GLUCURONOSYL TRANSFERASES"/>
    <property type="match status" value="1"/>
</dbReference>
<keyword evidence="2 4" id="KW-0328">Glycosyltransferase</keyword>
<evidence type="ECO:0000256" key="1">
    <source>
        <dbReference type="ARBA" id="ARBA00009995"/>
    </source>
</evidence>
<keyword evidence="8" id="KW-1185">Reference proteome</keyword>
<dbReference type="Pfam" id="PF26168">
    <property type="entry name" value="Glyco_transf_N"/>
    <property type="match status" value="1"/>
</dbReference>
<protein>
    <recommendedName>
        <fullName evidence="5">Glycosyltransferase</fullName>
        <ecNumber evidence="5">2.4.1.-</ecNumber>
    </recommendedName>
</protein>
<evidence type="ECO:0000259" key="6">
    <source>
        <dbReference type="Pfam" id="PF26168"/>
    </source>
</evidence>
<sequence>MGSIDMIQKPHALCIPYPAQGHINPMLNLAKLLHHRGFHVTFVNTEYNHSRLLRSRGPSSLDGLPSFRFRTIPDGLPPSDVADATQDIPALCQSTSKFCLPYFRDLLERLNEESTTSGSPPVSCVVSDGVMSFTLDAAEAIGVPEVLFWTTSACGFMGYVQYRNLIDKGLTPLKDASYLTNAYLDTIIDWIPGMRNIRLRDLPSFIQTTDPDDLMIHFVLRETERAKRASAIVFNTFDRLEHEVLDALKAMFPSICTLGPLHLLTEQLPDDDTKSIGSNLWKEDLGCLEWLDSKPPGSVVYVNFGSITVMSPTQLVEFAWGLANSCQTFLWVIRPDLVVGDMAILPSEFSATTRERSLLASWCPQERVLNHPAVGGFLTHSGWNSTIESITAGVPVLCWPFFAEQQTNCRYSCEEWGIGMEIDGDVKRDKVERQVRELMEGERGKEMKRKAMEWQQMAREAMRPSGSSYLNLDEVMDKVLLLPRRD</sequence>
<evidence type="ECO:0000313" key="8">
    <source>
        <dbReference type="Proteomes" id="UP000030711"/>
    </source>
</evidence>
<accession>A0AAD9TBX7</accession>
<name>A0AAD9TBX7_EUCGR</name>
<dbReference type="PROSITE" id="PS00375">
    <property type="entry name" value="UDPGT"/>
    <property type="match status" value="1"/>
</dbReference>
<dbReference type="InterPro" id="IPR035595">
    <property type="entry name" value="UDP_glycos_trans_CS"/>
</dbReference>
<evidence type="ECO:0000256" key="5">
    <source>
        <dbReference type="RuleBase" id="RU362057"/>
    </source>
</evidence>
<gene>
    <name evidence="7" type="ORF">EUGRSUZ_L00991</name>
</gene>
<dbReference type="Pfam" id="PF00201">
    <property type="entry name" value="UDPGT"/>
    <property type="match status" value="1"/>
</dbReference>
<comment type="similarity">
    <text evidence="1 4">Belongs to the UDP-glycosyltransferase family.</text>
</comment>
<dbReference type="CDD" id="cd03784">
    <property type="entry name" value="GT1_Gtf-like"/>
    <property type="match status" value="1"/>
</dbReference>